<accession>A0ABW1CRW9</accession>
<reference evidence="3" key="1">
    <citation type="journal article" date="2019" name="Int. J. Syst. Evol. Microbiol.">
        <title>The Global Catalogue of Microorganisms (GCM) 10K type strain sequencing project: providing services to taxonomists for standard genome sequencing and annotation.</title>
        <authorList>
            <consortium name="The Broad Institute Genomics Platform"/>
            <consortium name="The Broad Institute Genome Sequencing Center for Infectious Disease"/>
            <person name="Wu L."/>
            <person name="Ma J."/>
        </authorList>
    </citation>
    <scope>NUCLEOTIDE SEQUENCE [LARGE SCALE GENOMIC DNA]</scope>
    <source>
        <strain evidence="3">CCUG 53903</strain>
    </source>
</reference>
<gene>
    <name evidence="2" type="ORF">ACFPZ3_25240</name>
</gene>
<name>A0ABW1CRW9_9ACTN</name>
<protein>
    <submittedName>
        <fullName evidence="2">Uncharacterized protein</fullName>
    </submittedName>
</protein>
<comment type="caution">
    <text evidence="2">The sequence shown here is derived from an EMBL/GenBank/DDBJ whole genome shotgun (WGS) entry which is preliminary data.</text>
</comment>
<feature type="region of interest" description="Disordered" evidence="1">
    <location>
        <begin position="1"/>
        <end position="24"/>
    </location>
</feature>
<dbReference type="EMBL" id="JBHSPA010000027">
    <property type="protein sequence ID" value="MFC5827186.1"/>
    <property type="molecule type" value="Genomic_DNA"/>
</dbReference>
<proteinExistence type="predicted"/>
<dbReference type="Proteomes" id="UP001596058">
    <property type="component" value="Unassembled WGS sequence"/>
</dbReference>
<evidence type="ECO:0000256" key="1">
    <source>
        <dbReference type="SAM" id="MobiDB-lite"/>
    </source>
</evidence>
<keyword evidence="3" id="KW-1185">Reference proteome</keyword>
<evidence type="ECO:0000313" key="3">
    <source>
        <dbReference type="Proteomes" id="UP001596058"/>
    </source>
</evidence>
<sequence>MTSSAPPGAPSALVHVRRTRRRDRPPILLPQQVQAILDGCAVYDTDRGEWAGNLRDRQQAR</sequence>
<evidence type="ECO:0000313" key="2">
    <source>
        <dbReference type="EMBL" id="MFC5827186.1"/>
    </source>
</evidence>
<dbReference type="RefSeq" id="WP_379516685.1">
    <property type="nucleotide sequence ID" value="NZ_JBHSPA010000027.1"/>
</dbReference>
<organism evidence="2 3">
    <name type="scientific">Nonomuraea insulae</name>
    <dbReference type="NCBI Taxonomy" id="1616787"/>
    <lineage>
        <taxon>Bacteria</taxon>
        <taxon>Bacillati</taxon>
        <taxon>Actinomycetota</taxon>
        <taxon>Actinomycetes</taxon>
        <taxon>Streptosporangiales</taxon>
        <taxon>Streptosporangiaceae</taxon>
        <taxon>Nonomuraea</taxon>
    </lineage>
</organism>